<protein>
    <recommendedName>
        <fullName evidence="3">Proline iminopeptidase</fullName>
        <ecNumber evidence="2">3.4.11.5</ecNumber>
    </recommendedName>
    <alternativeName>
        <fullName evidence="6">Prolyl aminopeptidase</fullName>
    </alternativeName>
</protein>
<proteinExistence type="predicted"/>
<evidence type="ECO:0000256" key="3">
    <source>
        <dbReference type="ARBA" id="ARBA00021843"/>
    </source>
</evidence>
<gene>
    <name evidence="9" type="ORF">ACFPQ5_18765</name>
</gene>
<comment type="caution">
    <text evidence="9">The sequence shown here is derived from an EMBL/GenBank/DDBJ whole genome shotgun (WGS) entry which is preliminary data.</text>
</comment>
<keyword evidence="4" id="KW-0963">Cytoplasm</keyword>
<evidence type="ECO:0000256" key="4">
    <source>
        <dbReference type="ARBA" id="ARBA00022490"/>
    </source>
</evidence>
<evidence type="ECO:0000259" key="8">
    <source>
        <dbReference type="Pfam" id="PF12146"/>
    </source>
</evidence>
<reference evidence="10" key="1">
    <citation type="journal article" date="2019" name="Int. J. Syst. Evol. Microbiol.">
        <title>The Global Catalogue of Microorganisms (GCM) 10K type strain sequencing project: providing services to taxonomists for standard genome sequencing and annotation.</title>
        <authorList>
            <consortium name="The Broad Institute Genomics Platform"/>
            <consortium name="The Broad Institute Genome Sequencing Center for Infectious Disease"/>
            <person name="Wu L."/>
            <person name="Ma J."/>
        </authorList>
    </citation>
    <scope>NUCLEOTIDE SEQUENCE [LARGE SCALE GENOMIC DNA]</scope>
    <source>
        <strain evidence="10">CCUG 43111</strain>
    </source>
</reference>
<dbReference type="PANTHER" id="PTHR43722">
    <property type="entry name" value="PROLINE IMINOPEPTIDASE"/>
    <property type="match status" value="1"/>
</dbReference>
<evidence type="ECO:0000256" key="1">
    <source>
        <dbReference type="ARBA" id="ARBA00001585"/>
    </source>
</evidence>
<dbReference type="GO" id="GO:0016787">
    <property type="term" value="F:hydrolase activity"/>
    <property type="evidence" value="ECO:0007669"/>
    <property type="project" value="UniProtKB-KW"/>
</dbReference>
<evidence type="ECO:0000256" key="7">
    <source>
        <dbReference type="SAM" id="SignalP"/>
    </source>
</evidence>
<dbReference type="EMBL" id="JBHSMR010000013">
    <property type="protein sequence ID" value="MFC5480246.1"/>
    <property type="molecule type" value="Genomic_DNA"/>
</dbReference>
<dbReference type="PRINTS" id="PR00793">
    <property type="entry name" value="PROAMNOPTASE"/>
</dbReference>
<dbReference type="RefSeq" id="WP_379759218.1">
    <property type="nucleotide sequence ID" value="NZ_JBHSMR010000013.1"/>
</dbReference>
<dbReference type="EC" id="3.4.11.5" evidence="2"/>
<dbReference type="InterPro" id="IPR029058">
    <property type="entry name" value="AB_hydrolase_fold"/>
</dbReference>
<evidence type="ECO:0000313" key="10">
    <source>
        <dbReference type="Proteomes" id="UP001596101"/>
    </source>
</evidence>
<evidence type="ECO:0000256" key="2">
    <source>
        <dbReference type="ARBA" id="ARBA00012568"/>
    </source>
</evidence>
<dbReference type="Pfam" id="PF12146">
    <property type="entry name" value="Hydrolase_4"/>
    <property type="match status" value="1"/>
</dbReference>
<dbReference type="PROSITE" id="PS51257">
    <property type="entry name" value="PROKAR_LIPOPROTEIN"/>
    <property type="match status" value="1"/>
</dbReference>
<comment type="catalytic activity">
    <reaction evidence="1">
        <text>Release of N-terminal proline from a peptide.</text>
        <dbReference type="EC" id="3.4.11.5"/>
    </reaction>
</comment>
<evidence type="ECO:0000313" key="9">
    <source>
        <dbReference type="EMBL" id="MFC5480246.1"/>
    </source>
</evidence>
<feature type="signal peptide" evidence="7">
    <location>
        <begin position="1"/>
        <end position="22"/>
    </location>
</feature>
<organism evidence="9 10">
    <name type="scientific">Massilia suwonensis</name>
    <dbReference type="NCBI Taxonomy" id="648895"/>
    <lineage>
        <taxon>Bacteria</taxon>
        <taxon>Pseudomonadati</taxon>
        <taxon>Pseudomonadota</taxon>
        <taxon>Betaproteobacteria</taxon>
        <taxon>Burkholderiales</taxon>
        <taxon>Oxalobacteraceae</taxon>
        <taxon>Telluria group</taxon>
        <taxon>Massilia</taxon>
    </lineage>
</organism>
<keyword evidence="10" id="KW-1185">Reference proteome</keyword>
<dbReference type="SUPFAM" id="SSF53474">
    <property type="entry name" value="alpha/beta-Hydrolases"/>
    <property type="match status" value="1"/>
</dbReference>
<feature type="chain" id="PRO_5047540102" description="Proline iminopeptidase" evidence="7">
    <location>
        <begin position="23"/>
        <end position="343"/>
    </location>
</feature>
<evidence type="ECO:0000256" key="5">
    <source>
        <dbReference type="ARBA" id="ARBA00022801"/>
    </source>
</evidence>
<sequence length="343" mass="37506">MRTLHLLAGALLALPFACMAQACTSPGQRVDQQGFVRINGIEQWVTMQGDSCANPVILIAHGGPGNPQSLYANGPDAAWRKDFTVVHWDQRGAGMTYGRNKPSEDEKLTVEGLRDDGLAVARHVRERLGKRKLILMGGSWGSVLAVNMAKTDPDQFCAYLGTAQFVGHHQNTDGHAKLIELARAAGDSATVATIEALGPPPWKNPRSFGIERRAMRKYEAMTTDPMPKAWMAPGALYATPQALADYEGGEDYSFIQFVGMQDDGMASTIDLYKLGTDFKLPVYLVQGTEDLLTTQAVTQRYYDAIKAPVKKLVLVPRAGHDPNPPTADAQTKLLREDIRPRCL</sequence>
<dbReference type="Proteomes" id="UP001596101">
    <property type="component" value="Unassembled WGS sequence"/>
</dbReference>
<keyword evidence="5 9" id="KW-0378">Hydrolase</keyword>
<accession>A0ABW0MTM9</accession>
<name>A0ABW0MTM9_9BURK</name>
<dbReference type="InterPro" id="IPR002410">
    <property type="entry name" value="Peptidase_S33"/>
</dbReference>
<evidence type="ECO:0000256" key="6">
    <source>
        <dbReference type="ARBA" id="ARBA00029605"/>
    </source>
</evidence>
<dbReference type="InterPro" id="IPR005944">
    <property type="entry name" value="Pro_iminopeptidase"/>
</dbReference>
<dbReference type="PANTHER" id="PTHR43722:SF1">
    <property type="entry name" value="PROLINE IMINOPEPTIDASE"/>
    <property type="match status" value="1"/>
</dbReference>
<keyword evidence="7" id="KW-0732">Signal</keyword>
<dbReference type="Gene3D" id="3.40.50.1820">
    <property type="entry name" value="alpha/beta hydrolase"/>
    <property type="match status" value="1"/>
</dbReference>
<feature type="domain" description="Serine aminopeptidase S33" evidence="8">
    <location>
        <begin position="56"/>
        <end position="321"/>
    </location>
</feature>
<dbReference type="InterPro" id="IPR022742">
    <property type="entry name" value="Hydrolase_4"/>
</dbReference>